<accession>A0A1B6D8E8</accession>
<evidence type="ECO:0000256" key="7">
    <source>
        <dbReference type="PIRSR" id="PIRSR000193-1"/>
    </source>
</evidence>
<feature type="binding site" evidence="7">
    <location>
        <position position="59"/>
    </location>
    <ligand>
        <name>NADPH</name>
        <dbReference type="ChEBI" id="CHEBI:57783"/>
    </ligand>
</feature>
<dbReference type="PANTHER" id="PTHR11645:SF69">
    <property type="entry name" value="PYRROLINE-5-CARBOXYLATE REDUCTASE"/>
    <property type="match status" value="1"/>
</dbReference>
<organism evidence="11">
    <name type="scientific">Clastoptera arizonana</name>
    <name type="common">Arizona spittle bug</name>
    <dbReference type="NCBI Taxonomy" id="38151"/>
    <lineage>
        <taxon>Eukaryota</taxon>
        <taxon>Metazoa</taxon>
        <taxon>Ecdysozoa</taxon>
        <taxon>Arthropoda</taxon>
        <taxon>Hexapoda</taxon>
        <taxon>Insecta</taxon>
        <taxon>Pterygota</taxon>
        <taxon>Neoptera</taxon>
        <taxon>Paraneoptera</taxon>
        <taxon>Hemiptera</taxon>
        <taxon>Auchenorrhyncha</taxon>
        <taxon>Cercopoidea</taxon>
        <taxon>Clastopteridae</taxon>
        <taxon>Clastoptera</taxon>
    </lineage>
</organism>
<dbReference type="PIRSF" id="PIRSF000193">
    <property type="entry name" value="Pyrrol-5-carb_rd"/>
    <property type="match status" value="1"/>
</dbReference>
<dbReference type="NCBIfam" id="TIGR00112">
    <property type="entry name" value="proC"/>
    <property type="match status" value="1"/>
</dbReference>
<dbReference type="EC" id="1.5.1.2" evidence="3 8"/>
<keyword evidence="4 8" id="KW-0641">Proline biosynthesis</keyword>
<evidence type="ECO:0000259" key="10">
    <source>
        <dbReference type="Pfam" id="PF14748"/>
    </source>
</evidence>
<comment type="similarity">
    <text evidence="2 8">Belongs to the pyrroline-5-carboxylate reductase family.</text>
</comment>
<keyword evidence="5 7" id="KW-0521">NADP</keyword>
<dbReference type="Gene3D" id="3.40.50.720">
    <property type="entry name" value="NAD(P)-binding Rossmann-like Domain"/>
    <property type="match status" value="1"/>
</dbReference>
<reference evidence="11" key="1">
    <citation type="submission" date="2015-12" db="EMBL/GenBank/DDBJ databases">
        <title>De novo transcriptome assembly of four potential Pierce s Disease insect vectors from Arizona vineyards.</title>
        <authorList>
            <person name="Tassone E.E."/>
        </authorList>
    </citation>
    <scope>NUCLEOTIDE SEQUENCE</scope>
</reference>
<dbReference type="UniPathway" id="UPA00098">
    <property type="reaction ID" value="UER00361"/>
</dbReference>
<dbReference type="Gene3D" id="1.10.3730.10">
    <property type="entry name" value="ProC C-terminal domain-like"/>
    <property type="match status" value="1"/>
</dbReference>
<dbReference type="FunFam" id="1.10.3730.10:FF:000001">
    <property type="entry name" value="Pyrroline-5-carboxylate reductase"/>
    <property type="match status" value="1"/>
</dbReference>
<evidence type="ECO:0000256" key="1">
    <source>
        <dbReference type="ARBA" id="ARBA00005205"/>
    </source>
</evidence>
<dbReference type="AlphaFoldDB" id="A0A1B6D8E8"/>
<evidence type="ECO:0000259" key="9">
    <source>
        <dbReference type="Pfam" id="PF03807"/>
    </source>
</evidence>
<evidence type="ECO:0000256" key="2">
    <source>
        <dbReference type="ARBA" id="ARBA00005525"/>
    </source>
</evidence>
<dbReference type="GO" id="GO:0004735">
    <property type="term" value="F:pyrroline-5-carboxylate reductase activity"/>
    <property type="evidence" value="ECO:0007669"/>
    <property type="project" value="UniProtKB-EC"/>
</dbReference>
<name>A0A1B6D8E8_9HEMI</name>
<protein>
    <recommendedName>
        <fullName evidence="3 8">Pyrroline-5-carboxylate reductase</fullName>
        <ecNumber evidence="3 8">1.5.1.2</ecNumber>
    </recommendedName>
</protein>
<dbReference type="InterPro" id="IPR028939">
    <property type="entry name" value="P5C_Rdtase_cat_N"/>
</dbReference>
<keyword evidence="6 8" id="KW-0560">Oxidoreductase</keyword>
<dbReference type="InterPro" id="IPR008927">
    <property type="entry name" value="6-PGluconate_DH-like_C_sf"/>
</dbReference>
<dbReference type="InterPro" id="IPR029036">
    <property type="entry name" value="P5CR_dimer"/>
</dbReference>
<gene>
    <name evidence="11" type="ORF">g.7960</name>
</gene>
<dbReference type="SUPFAM" id="SSF51735">
    <property type="entry name" value="NAD(P)-binding Rossmann-fold domains"/>
    <property type="match status" value="1"/>
</dbReference>
<dbReference type="InterPro" id="IPR000304">
    <property type="entry name" value="Pyrroline-COOH_reductase"/>
</dbReference>
<evidence type="ECO:0000256" key="3">
    <source>
        <dbReference type="ARBA" id="ARBA00012855"/>
    </source>
</evidence>
<evidence type="ECO:0000256" key="5">
    <source>
        <dbReference type="ARBA" id="ARBA00022857"/>
    </source>
</evidence>
<dbReference type="EMBL" id="GEDC01015330">
    <property type="protein sequence ID" value="JAS21968.1"/>
    <property type="molecule type" value="Transcribed_RNA"/>
</dbReference>
<comment type="pathway">
    <text evidence="1 8">Amino-acid biosynthesis; L-proline biosynthesis; L-proline from L-glutamate 5-semialdehyde: step 1/1.</text>
</comment>
<keyword evidence="8" id="KW-0028">Amino-acid biosynthesis</keyword>
<feature type="binding site" evidence="7">
    <location>
        <begin position="11"/>
        <end position="16"/>
    </location>
    <ligand>
        <name>NADP(+)</name>
        <dbReference type="ChEBI" id="CHEBI:58349"/>
    </ligand>
</feature>
<feature type="domain" description="Pyrroline-5-carboxylate reductase dimerisation" evidence="10">
    <location>
        <begin position="184"/>
        <end position="287"/>
    </location>
</feature>
<dbReference type="SUPFAM" id="SSF48179">
    <property type="entry name" value="6-phosphogluconate dehydrogenase C-terminal domain-like"/>
    <property type="match status" value="1"/>
</dbReference>
<proteinExistence type="inferred from homology"/>
<dbReference type="InterPro" id="IPR053790">
    <property type="entry name" value="P5CR-like_CS"/>
</dbReference>
<sequence length="298" mass="32012">MSKLSMNLGFIGAGIMAQATAKALISSDLINPGSIYASAPSDNNLKWWKDAGANTTHDNGTILKKCKVIVLAMKPQYFEKALSTADKDFIQENETVFISLLAGINTSQLQKILNKHLNFKSTINEEINVYHVIPNTAISIGYGCTVYCQSLSIINNHIVYCFIDNIPIVEKIFNSCGLCLEISEDILNAASAVSGSGIAYVYIMIEALSDGGVKMGIPRPLAMKLAAQTFLGGAKMIQETGKHPGQLKDEVCSAGGTTIAAVHAMEKNGIRGGLIDAVEAAVRRNQEISEKQSVKNVQ</sequence>
<comment type="catalytic activity">
    <reaction evidence="8">
        <text>L-proline + NADP(+) = (S)-1-pyrroline-5-carboxylate + NADPH + 2 H(+)</text>
        <dbReference type="Rhea" id="RHEA:14109"/>
        <dbReference type="ChEBI" id="CHEBI:15378"/>
        <dbReference type="ChEBI" id="CHEBI:17388"/>
        <dbReference type="ChEBI" id="CHEBI:57783"/>
        <dbReference type="ChEBI" id="CHEBI:58349"/>
        <dbReference type="ChEBI" id="CHEBI:60039"/>
        <dbReference type="EC" id="1.5.1.2"/>
    </reaction>
</comment>
<feature type="binding site" evidence="7">
    <location>
        <begin position="72"/>
        <end position="75"/>
    </location>
    <ligand>
        <name>NADP(+)</name>
        <dbReference type="ChEBI" id="CHEBI:58349"/>
    </ligand>
</feature>
<evidence type="ECO:0000313" key="11">
    <source>
        <dbReference type="EMBL" id="JAS21968.1"/>
    </source>
</evidence>
<evidence type="ECO:0000256" key="6">
    <source>
        <dbReference type="ARBA" id="ARBA00023002"/>
    </source>
</evidence>
<dbReference type="Pfam" id="PF14748">
    <property type="entry name" value="P5CR_dimer"/>
    <property type="match status" value="1"/>
</dbReference>
<feature type="domain" description="Pyrroline-5-carboxylate reductase catalytic N-terminal" evidence="9">
    <location>
        <begin position="8"/>
        <end position="103"/>
    </location>
</feature>
<evidence type="ECO:0000256" key="8">
    <source>
        <dbReference type="RuleBase" id="RU003903"/>
    </source>
</evidence>
<dbReference type="Pfam" id="PF03807">
    <property type="entry name" value="F420_oxidored"/>
    <property type="match status" value="1"/>
</dbReference>
<dbReference type="PROSITE" id="PS00521">
    <property type="entry name" value="P5CR"/>
    <property type="match status" value="1"/>
</dbReference>
<evidence type="ECO:0000256" key="4">
    <source>
        <dbReference type="ARBA" id="ARBA00022650"/>
    </source>
</evidence>
<dbReference type="PANTHER" id="PTHR11645">
    <property type="entry name" value="PYRROLINE-5-CARBOXYLATE REDUCTASE"/>
    <property type="match status" value="1"/>
</dbReference>
<dbReference type="InterPro" id="IPR036291">
    <property type="entry name" value="NAD(P)-bd_dom_sf"/>
</dbReference>
<dbReference type="GO" id="GO:0055129">
    <property type="term" value="P:L-proline biosynthetic process"/>
    <property type="evidence" value="ECO:0007669"/>
    <property type="project" value="UniProtKB-UniPathway"/>
</dbReference>
<dbReference type="HAMAP" id="MF_01925">
    <property type="entry name" value="P5C_reductase"/>
    <property type="match status" value="1"/>
</dbReference>